<evidence type="ECO:0000313" key="1">
    <source>
        <dbReference type="EMBL" id="GFY21673.1"/>
    </source>
</evidence>
<evidence type="ECO:0000313" key="2">
    <source>
        <dbReference type="Proteomes" id="UP000887159"/>
    </source>
</evidence>
<sequence length="101" mass="11789">MITWLPWPCESDIGEKVSTDEHILEYCKKEMNESHIRKLLARKKEKYNPDFNDDKYVVSSREGSTPQWVSGRKGTSQLAVYIQRVTIPLSQMQQRCLETAI</sequence>
<keyword evidence="2" id="KW-1185">Reference proteome</keyword>
<dbReference type="EMBL" id="BMAU01021358">
    <property type="protein sequence ID" value="GFY21673.1"/>
    <property type="molecule type" value="Genomic_DNA"/>
</dbReference>
<name>A0A8X6T1Q4_TRICX</name>
<accession>A0A8X6T1Q4</accession>
<gene>
    <name evidence="1" type="ORF">TNCV_1168181</name>
</gene>
<proteinExistence type="predicted"/>
<dbReference type="Proteomes" id="UP000887159">
    <property type="component" value="Unassembled WGS sequence"/>
</dbReference>
<reference evidence="1" key="1">
    <citation type="submission" date="2020-08" db="EMBL/GenBank/DDBJ databases">
        <title>Multicomponent nature underlies the extraordinary mechanical properties of spider dragline silk.</title>
        <authorList>
            <person name="Kono N."/>
            <person name="Nakamura H."/>
            <person name="Mori M."/>
            <person name="Yoshida Y."/>
            <person name="Ohtoshi R."/>
            <person name="Malay A.D."/>
            <person name="Moran D.A.P."/>
            <person name="Tomita M."/>
            <person name="Numata K."/>
            <person name="Arakawa K."/>
        </authorList>
    </citation>
    <scope>NUCLEOTIDE SEQUENCE</scope>
</reference>
<protein>
    <submittedName>
        <fullName evidence="1">Uncharacterized protein</fullName>
    </submittedName>
</protein>
<comment type="caution">
    <text evidence="1">The sequence shown here is derived from an EMBL/GenBank/DDBJ whole genome shotgun (WGS) entry which is preliminary data.</text>
</comment>
<dbReference type="AlphaFoldDB" id="A0A8X6T1Q4"/>
<organism evidence="1 2">
    <name type="scientific">Trichonephila clavipes</name>
    <name type="common">Golden silk orbweaver</name>
    <name type="synonym">Nephila clavipes</name>
    <dbReference type="NCBI Taxonomy" id="2585209"/>
    <lineage>
        <taxon>Eukaryota</taxon>
        <taxon>Metazoa</taxon>
        <taxon>Ecdysozoa</taxon>
        <taxon>Arthropoda</taxon>
        <taxon>Chelicerata</taxon>
        <taxon>Arachnida</taxon>
        <taxon>Araneae</taxon>
        <taxon>Araneomorphae</taxon>
        <taxon>Entelegynae</taxon>
        <taxon>Araneoidea</taxon>
        <taxon>Nephilidae</taxon>
        <taxon>Trichonephila</taxon>
    </lineage>
</organism>